<dbReference type="PIRSF" id="PIRSF000349">
    <property type="entry name" value="SODismutase"/>
    <property type="match status" value="1"/>
</dbReference>
<keyword evidence="10" id="KW-1185">Reference proteome</keyword>
<dbReference type="PROSITE" id="PS00088">
    <property type="entry name" value="SOD_MN"/>
    <property type="match status" value="1"/>
</dbReference>
<evidence type="ECO:0000256" key="4">
    <source>
        <dbReference type="ARBA" id="ARBA00023002"/>
    </source>
</evidence>
<name>A0A0S4JFS7_BODSA</name>
<dbReference type="EC" id="1.15.1.1" evidence="2 6"/>
<dbReference type="InterPro" id="IPR019833">
    <property type="entry name" value="Mn/Fe_SOD_BS"/>
</dbReference>
<comment type="catalytic activity">
    <reaction evidence="6">
        <text>2 superoxide + 2 H(+) = H2O2 + O2</text>
        <dbReference type="Rhea" id="RHEA:20696"/>
        <dbReference type="ChEBI" id="CHEBI:15378"/>
        <dbReference type="ChEBI" id="CHEBI:15379"/>
        <dbReference type="ChEBI" id="CHEBI:16240"/>
        <dbReference type="ChEBI" id="CHEBI:18421"/>
        <dbReference type="EC" id="1.15.1.1"/>
    </reaction>
</comment>
<dbReference type="Gene3D" id="3.55.40.20">
    <property type="entry name" value="Iron/manganese superoxide dismutase, C-terminal domain"/>
    <property type="match status" value="1"/>
</dbReference>
<dbReference type="Gene3D" id="1.10.287.990">
    <property type="entry name" value="Fe,Mn superoxide dismutase (SOD) domain"/>
    <property type="match status" value="1"/>
</dbReference>
<dbReference type="GO" id="GO:0004784">
    <property type="term" value="F:superoxide dismutase activity"/>
    <property type="evidence" value="ECO:0007669"/>
    <property type="project" value="UniProtKB-EC"/>
</dbReference>
<keyword evidence="4 6" id="KW-0560">Oxidoreductase</keyword>
<evidence type="ECO:0000313" key="9">
    <source>
        <dbReference type="EMBL" id="CUG89033.1"/>
    </source>
</evidence>
<dbReference type="PANTHER" id="PTHR42769">
    <property type="entry name" value="SUPEROXIDE DISMUTASE"/>
    <property type="match status" value="1"/>
</dbReference>
<dbReference type="VEuPathDB" id="TriTrypDB:BSAL_18950"/>
<dbReference type="Pfam" id="PF00081">
    <property type="entry name" value="Sod_Fe_N"/>
    <property type="match status" value="1"/>
</dbReference>
<dbReference type="SUPFAM" id="SSF46609">
    <property type="entry name" value="Fe,Mn superoxide dismutase (SOD), N-terminal domain"/>
    <property type="match status" value="1"/>
</dbReference>
<feature type="binding site" evidence="5">
    <location>
        <position position="192"/>
    </location>
    <ligand>
        <name>Mn(2+)</name>
        <dbReference type="ChEBI" id="CHEBI:29035"/>
    </ligand>
</feature>
<organism evidence="9 10">
    <name type="scientific">Bodo saltans</name>
    <name type="common">Flagellated protozoan</name>
    <dbReference type="NCBI Taxonomy" id="75058"/>
    <lineage>
        <taxon>Eukaryota</taxon>
        <taxon>Discoba</taxon>
        <taxon>Euglenozoa</taxon>
        <taxon>Kinetoplastea</taxon>
        <taxon>Metakinetoplastina</taxon>
        <taxon>Eubodonida</taxon>
        <taxon>Bodonidae</taxon>
        <taxon>Bodo</taxon>
    </lineage>
</organism>
<keyword evidence="3 5" id="KW-0479">Metal-binding</keyword>
<evidence type="ECO:0000313" key="10">
    <source>
        <dbReference type="Proteomes" id="UP000051952"/>
    </source>
</evidence>
<protein>
    <recommendedName>
        <fullName evidence="2 6">Superoxide dismutase</fullName>
        <ecNumber evidence="2 6">1.15.1.1</ecNumber>
    </recommendedName>
</protein>
<dbReference type="OMA" id="KIYQGHD"/>
<feature type="binding site" evidence="5">
    <location>
        <position position="109"/>
    </location>
    <ligand>
        <name>Mn(2+)</name>
        <dbReference type="ChEBI" id="CHEBI:29035"/>
    </ligand>
</feature>
<evidence type="ECO:0000259" key="7">
    <source>
        <dbReference type="Pfam" id="PF00081"/>
    </source>
</evidence>
<dbReference type="AlphaFoldDB" id="A0A0S4JFS7"/>
<feature type="binding site" evidence="5">
    <location>
        <position position="196"/>
    </location>
    <ligand>
        <name>Mn(2+)</name>
        <dbReference type="ChEBI" id="CHEBI:29035"/>
    </ligand>
</feature>
<dbReference type="OrthoDB" id="239262at2759"/>
<dbReference type="InterPro" id="IPR036324">
    <property type="entry name" value="Mn/Fe_SOD_N_sf"/>
</dbReference>
<evidence type="ECO:0000256" key="5">
    <source>
        <dbReference type="PIRSR" id="PIRSR000349-1"/>
    </source>
</evidence>
<evidence type="ECO:0000256" key="2">
    <source>
        <dbReference type="ARBA" id="ARBA00012682"/>
    </source>
</evidence>
<dbReference type="GO" id="GO:0046872">
    <property type="term" value="F:metal ion binding"/>
    <property type="evidence" value="ECO:0007669"/>
    <property type="project" value="UniProtKB-KW"/>
</dbReference>
<dbReference type="PANTHER" id="PTHR42769:SF12">
    <property type="entry name" value="SUPEROXIDE DISMUTASE"/>
    <property type="match status" value="1"/>
</dbReference>
<comment type="function">
    <text evidence="6">Destroys radicals which are normally produced within the cells and which are toxic to biological systems.</text>
</comment>
<feature type="domain" description="Manganese/iron superoxide dismutase C-terminal" evidence="8">
    <location>
        <begin position="127"/>
        <end position="224"/>
    </location>
</feature>
<dbReference type="SUPFAM" id="SSF54719">
    <property type="entry name" value="Fe,Mn superoxide dismutase (SOD), C-terminal domain"/>
    <property type="match status" value="1"/>
</dbReference>
<feature type="binding site" evidence="5">
    <location>
        <position position="58"/>
    </location>
    <ligand>
        <name>Mn(2+)</name>
        <dbReference type="ChEBI" id="CHEBI:29035"/>
    </ligand>
</feature>
<dbReference type="InterPro" id="IPR036314">
    <property type="entry name" value="SOD_C_sf"/>
</dbReference>
<gene>
    <name evidence="9" type="ORF">BSAL_18950</name>
</gene>
<evidence type="ECO:0000259" key="8">
    <source>
        <dbReference type="Pfam" id="PF02777"/>
    </source>
</evidence>
<feature type="domain" description="Manganese/iron superoxide dismutase N-terminal" evidence="7">
    <location>
        <begin position="35"/>
        <end position="116"/>
    </location>
</feature>
<proteinExistence type="inferred from homology"/>
<dbReference type="PROSITE" id="PS51257">
    <property type="entry name" value="PROKAR_LIPOPROTEIN"/>
    <property type="match status" value="1"/>
</dbReference>
<dbReference type="EMBL" id="CYKH01001700">
    <property type="protein sequence ID" value="CUG89033.1"/>
    <property type="molecule type" value="Genomic_DNA"/>
</dbReference>
<reference evidence="10" key="1">
    <citation type="submission" date="2015-09" db="EMBL/GenBank/DDBJ databases">
        <authorList>
            <consortium name="Pathogen Informatics"/>
        </authorList>
    </citation>
    <scope>NUCLEOTIDE SEQUENCE [LARGE SCALE GENOMIC DNA]</scope>
    <source>
        <strain evidence="10">Lake Konstanz</strain>
    </source>
</reference>
<dbReference type="InterPro" id="IPR001189">
    <property type="entry name" value="Mn/Fe_SOD"/>
</dbReference>
<evidence type="ECO:0000256" key="3">
    <source>
        <dbReference type="ARBA" id="ARBA00022723"/>
    </source>
</evidence>
<evidence type="ECO:0000256" key="6">
    <source>
        <dbReference type="RuleBase" id="RU000414"/>
    </source>
</evidence>
<accession>A0A0S4JFS7</accession>
<dbReference type="InterPro" id="IPR019832">
    <property type="entry name" value="Mn/Fe_SOD_C"/>
</dbReference>
<dbReference type="Proteomes" id="UP000051952">
    <property type="component" value="Unassembled WGS sequence"/>
</dbReference>
<dbReference type="InterPro" id="IPR019831">
    <property type="entry name" value="Mn/Fe_SOD_N"/>
</dbReference>
<dbReference type="Pfam" id="PF02777">
    <property type="entry name" value="Sod_Fe_C"/>
    <property type="match status" value="1"/>
</dbReference>
<sequence>MRTIARSASAVSFAGLILGSCAFTTFPELKIPAALPALDFDWKDGVKPLFTPRQVELHYTKHHKAYIDKFNAISKNEYDGKTVEEVIKTVSSDATKTVLFNQAAQHFNHSFFWKSVTPGGKAISASFKGVIAKDFGSFEAFQKKFEEAGVGNFGSGWTWLVYNPATSALQIDNTSNAGCPVASGLIPLFTADVWEHAYYKDFENRRADYLKELWTVADWTFVEAQYKRAISK</sequence>
<comment type="similarity">
    <text evidence="1 6">Belongs to the iron/manganese superoxide dismutase family.</text>
</comment>
<evidence type="ECO:0000256" key="1">
    <source>
        <dbReference type="ARBA" id="ARBA00008714"/>
    </source>
</evidence>
<dbReference type="PRINTS" id="PR01703">
    <property type="entry name" value="MNSODISMTASE"/>
</dbReference>